<evidence type="ECO:0000313" key="3">
    <source>
        <dbReference type="EMBL" id="GAA2603482.1"/>
    </source>
</evidence>
<dbReference type="SUPFAM" id="SSF51679">
    <property type="entry name" value="Bacterial luciferase-like"/>
    <property type="match status" value="1"/>
</dbReference>
<comment type="caution">
    <text evidence="3">The sequence shown here is derived from an EMBL/GenBank/DDBJ whole genome shotgun (WGS) entry which is preliminary data.</text>
</comment>
<evidence type="ECO:0000256" key="1">
    <source>
        <dbReference type="ARBA" id="ARBA00023002"/>
    </source>
</evidence>
<dbReference type="Pfam" id="PF00296">
    <property type="entry name" value="Bac_luciferase"/>
    <property type="match status" value="1"/>
</dbReference>
<keyword evidence="4" id="KW-1185">Reference proteome</keyword>
<feature type="domain" description="Luciferase-like" evidence="2">
    <location>
        <begin position="17"/>
        <end position="216"/>
    </location>
</feature>
<proteinExistence type="predicted"/>
<organism evidence="3 4">
    <name type="scientific">Actinomadura fulvescens</name>
    <dbReference type="NCBI Taxonomy" id="46160"/>
    <lineage>
        <taxon>Bacteria</taxon>
        <taxon>Bacillati</taxon>
        <taxon>Actinomycetota</taxon>
        <taxon>Actinomycetes</taxon>
        <taxon>Streptosporangiales</taxon>
        <taxon>Thermomonosporaceae</taxon>
        <taxon>Actinomadura</taxon>
    </lineage>
</organism>
<dbReference type="InterPro" id="IPR011251">
    <property type="entry name" value="Luciferase-like_dom"/>
</dbReference>
<accession>A0ABN3PXL9</accession>
<dbReference type="Proteomes" id="UP001501509">
    <property type="component" value="Unassembled WGS sequence"/>
</dbReference>
<dbReference type="InterPro" id="IPR050564">
    <property type="entry name" value="F420-G6PD/mer"/>
</dbReference>
<protein>
    <submittedName>
        <fullName evidence="3">TIGR03619 family F420-dependent LLM class oxidoreductase</fullName>
    </submittedName>
</protein>
<dbReference type="EMBL" id="BAAATD010000005">
    <property type="protein sequence ID" value="GAA2603482.1"/>
    <property type="molecule type" value="Genomic_DNA"/>
</dbReference>
<gene>
    <name evidence="3" type="ORF">GCM10010411_41930</name>
</gene>
<reference evidence="3 4" key="1">
    <citation type="journal article" date="2019" name="Int. J. Syst. Evol. Microbiol.">
        <title>The Global Catalogue of Microorganisms (GCM) 10K type strain sequencing project: providing services to taxonomists for standard genome sequencing and annotation.</title>
        <authorList>
            <consortium name="The Broad Institute Genomics Platform"/>
            <consortium name="The Broad Institute Genome Sequencing Center for Infectious Disease"/>
            <person name="Wu L."/>
            <person name="Ma J."/>
        </authorList>
    </citation>
    <scope>NUCLEOTIDE SEQUENCE [LARGE SCALE GENOMIC DNA]</scope>
    <source>
        <strain evidence="3 4">JCM 6833</strain>
    </source>
</reference>
<dbReference type="PANTHER" id="PTHR43244:SF1">
    <property type="entry name" value="5,10-METHYLENETETRAHYDROMETHANOPTERIN REDUCTASE"/>
    <property type="match status" value="1"/>
</dbReference>
<dbReference type="Gene3D" id="3.20.20.30">
    <property type="entry name" value="Luciferase-like domain"/>
    <property type="match status" value="1"/>
</dbReference>
<evidence type="ECO:0000313" key="4">
    <source>
        <dbReference type="Proteomes" id="UP001501509"/>
    </source>
</evidence>
<keyword evidence="1" id="KW-0560">Oxidoreductase</keyword>
<dbReference type="PANTHER" id="PTHR43244">
    <property type="match status" value="1"/>
</dbReference>
<sequence>MIHIGVNLPSFGVDEKAGVAEHARLAEAAGLESIWVGDHLRPVKPFLDSTLVLATAAAVTERVKVGFGVMVLALRPVAWAAKQVASLQHLSGDRVLLGVGTGGEPHGDVAWRAVGVPFAERGRRTDAALELLPGLVEGRPTEIDGVEIALTPGATMPPVLIAGSGPAMLRRLARHGDGCYPAFSTPGQIAELSGRLAELAAEHDRPVPSITVAVSIGLGDVTGAEIDAQVRRLTGYGMSEEDARATLVTGAPAQAAEHFAELAAAGAHRIIGMPFPSDRLRQTELLAEAASALRSP</sequence>
<dbReference type="InterPro" id="IPR036661">
    <property type="entry name" value="Luciferase-like_sf"/>
</dbReference>
<dbReference type="RefSeq" id="WP_344543265.1">
    <property type="nucleotide sequence ID" value="NZ_BAAATD010000005.1"/>
</dbReference>
<name>A0ABN3PXL9_9ACTN</name>
<evidence type="ECO:0000259" key="2">
    <source>
        <dbReference type="Pfam" id="PF00296"/>
    </source>
</evidence>